<evidence type="ECO:0000256" key="3">
    <source>
        <dbReference type="PIRNR" id="PIRNR000124"/>
    </source>
</evidence>
<dbReference type="GO" id="GO:0051287">
    <property type="term" value="F:NAD binding"/>
    <property type="evidence" value="ECO:0007669"/>
    <property type="project" value="InterPro"/>
</dbReference>
<gene>
    <name evidence="5" type="ORF">EJ997_03215</name>
</gene>
<dbReference type="InterPro" id="IPR014027">
    <property type="entry name" value="UDP-Glc/GDP-Man_DH_C"/>
</dbReference>
<dbReference type="GO" id="GO:0089714">
    <property type="term" value="F:UDP-N-acetyl-D-mannosamine dehydrogenase activity"/>
    <property type="evidence" value="ECO:0007669"/>
    <property type="project" value="UniProtKB-EC"/>
</dbReference>
<feature type="domain" description="UDP-glucose/GDP-mannose dehydrogenase C-terminal" evidence="4">
    <location>
        <begin position="322"/>
        <end position="421"/>
    </location>
</feature>
<keyword evidence="2" id="KW-0520">NAD</keyword>
<proteinExistence type="inferred from homology"/>
<dbReference type="NCBIfam" id="NF008286">
    <property type="entry name" value="PRK11064.1"/>
    <property type="match status" value="1"/>
</dbReference>
<reference evidence="5 6" key="1">
    <citation type="submission" date="2018-12" db="EMBL/GenBank/DDBJ databases">
        <title>Complete genome sequence of Flaviflexus sp. H23T48.</title>
        <authorList>
            <person name="Bae J.-W."/>
            <person name="Lee J.-Y."/>
        </authorList>
    </citation>
    <scope>NUCLEOTIDE SEQUENCE [LARGE SCALE GENOMIC DNA]</scope>
    <source>
        <strain evidence="5 6">H23T48</strain>
    </source>
</reference>
<evidence type="ECO:0000256" key="1">
    <source>
        <dbReference type="ARBA" id="ARBA00023002"/>
    </source>
</evidence>
<dbReference type="InterPro" id="IPR017476">
    <property type="entry name" value="UDP-Glc/GDP-Man"/>
</dbReference>
<evidence type="ECO:0000256" key="2">
    <source>
        <dbReference type="ARBA" id="ARBA00023027"/>
    </source>
</evidence>
<dbReference type="Pfam" id="PF00984">
    <property type="entry name" value="UDPG_MGDP_dh"/>
    <property type="match status" value="1"/>
</dbReference>
<dbReference type="GO" id="GO:0016628">
    <property type="term" value="F:oxidoreductase activity, acting on the CH-CH group of donors, NAD or NADP as acceptor"/>
    <property type="evidence" value="ECO:0007669"/>
    <property type="project" value="InterPro"/>
</dbReference>
<dbReference type="InterPro" id="IPR036291">
    <property type="entry name" value="NAD(P)-bd_dom_sf"/>
</dbReference>
<dbReference type="InterPro" id="IPR001732">
    <property type="entry name" value="UDP-Glc/GDP-Man_DH_N"/>
</dbReference>
<dbReference type="OrthoDB" id="5193947at2"/>
<dbReference type="PANTHER" id="PTHR43491:SF1">
    <property type="entry name" value="UDP-N-ACETYL-D-MANNOSAMINE DEHYDROGENASE"/>
    <property type="match status" value="1"/>
</dbReference>
<protein>
    <submittedName>
        <fullName evidence="5">UDP-N-acetyl-D-mannosamine dehydrogenase</fullName>
        <ecNumber evidence="5">1.1.1.336</ecNumber>
    </submittedName>
</protein>
<dbReference type="SUPFAM" id="SSF52413">
    <property type="entry name" value="UDP-glucose/GDP-mannose dehydrogenase C-terminal domain"/>
    <property type="match status" value="1"/>
</dbReference>
<comment type="similarity">
    <text evidence="3">Belongs to the UDP-glucose/GDP-mannose dehydrogenase family.</text>
</comment>
<evidence type="ECO:0000259" key="4">
    <source>
        <dbReference type="SMART" id="SM00984"/>
    </source>
</evidence>
<keyword evidence="1 5" id="KW-0560">Oxidoreductase</keyword>
<dbReference type="NCBIfam" id="TIGR03026">
    <property type="entry name" value="NDP-sugDHase"/>
    <property type="match status" value="1"/>
</dbReference>
<dbReference type="Proteomes" id="UP000280344">
    <property type="component" value="Chromosome"/>
</dbReference>
<dbReference type="EMBL" id="CP034593">
    <property type="protein sequence ID" value="AZQ76498.1"/>
    <property type="molecule type" value="Genomic_DNA"/>
</dbReference>
<dbReference type="Gene3D" id="1.20.5.100">
    <property type="entry name" value="Cytochrome c1, transmembrane anchor, C-terminal"/>
    <property type="match status" value="1"/>
</dbReference>
<dbReference type="GO" id="GO:0000271">
    <property type="term" value="P:polysaccharide biosynthetic process"/>
    <property type="evidence" value="ECO:0007669"/>
    <property type="project" value="InterPro"/>
</dbReference>
<dbReference type="EC" id="1.1.1.336" evidence="5"/>
<dbReference type="InterPro" id="IPR028359">
    <property type="entry name" value="UDP_ManNAc/GlcNAc_DH"/>
</dbReference>
<dbReference type="InterPro" id="IPR008927">
    <property type="entry name" value="6-PGluconate_DH-like_C_sf"/>
</dbReference>
<dbReference type="RefSeq" id="WP_126703306.1">
    <property type="nucleotide sequence ID" value="NZ_CP034593.1"/>
</dbReference>
<accession>A0A3Q9G2Z2</accession>
<dbReference type="Pfam" id="PF03721">
    <property type="entry name" value="UDPG_MGDP_dh_N"/>
    <property type="match status" value="1"/>
</dbReference>
<dbReference type="SUPFAM" id="SSF48179">
    <property type="entry name" value="6-phosphogluconate dehydrogenase C-terminal domain-like"/>
    <property type="match status" value="1"/>
</dbReference>
<evidence type="ECO:0000313" key="6">
    <source>
        <dbReference type="Proteomes" id="UP000280344"/>
    </source>
</evidence>
<dbReference type="InterPro" id="IPR036220">
    <property type="entry name" value="UDP-Glc/GDP-Man_DH_C_sf"/>
</dbReference>
<dbReference type="SUPFAM" id="SSF51735">
    <property type="entry name" value="NAD(P)-binding Rossmann-fold domains"/>
    <property type="match status" value="1"/>
</dbReference>
<organism evidence="5 6">
    <name type="scientific">Flaviflexus ciconiae</name>
    <dbReference type="NCBI Taxonomy" id="2496867"/>
    <lineage>
        <taxon>Bacteria</taxon>
        <taxon>Bacillati</taxon>
        <taxon>Actinomycetota</taxon>
        <taxon>Actinomycetes</taxon>
        <taxon>Actinomycetales</taxon>
        <taxon>Actinomycetaceae</taxon>
        <taxon>Flaviflexus</taxon>
    </lineage>
</organism>
<dbReference type="PIRSF" id="PIRSF000124">
    <property type="entry name" value="UDPglc_GDPman_dh"/>
    <property type="match status" value="1"/>
</dbReference>
<dbReference type="PIRSF" id="PIRSF500136">
    <property type="entry name" value="UDP_ManNAc_DH"/>
    <property type="match status" value="1"/>
</dbReference>
<dbReference type="InterPro" id="IPR014026">
    <property type="entry name" value="UDP-Glc/GDP-Man_DH_dimer"/>
</dbReference>
<dbReference type="Pfam" id="PF03720">
    <property type="entry name" value="UDPG_MGDP_dh_C"/>
    <property type="match status" value="1"/>
</dbReference>
<name>A0A3Q9G2Z2_9ACTO</name>
<keyword evidence="6" id="KW-1185">Reference proteome</keyword>
<evidence type="ECO:0000313" key="5">
    <source>
        <dbReference type="EMBL" id="AZQ76498.1"/>
    </source>
</evidence>
<dbReference type="SMART" id="SM00984">
    <property type="entry name" value="UDPG_MGDP_dh_C"/>
    <property type="match status" value="1"/>
</dbReference>
<sequence length="421" mass="45969">MTETFSPTDSFQSLCVIGLGYIGLPTAAFIASKGIAVTGMDTNQSYVDRINAGEVPFFEPDFEETLSRVVSEGSLKASSEVPHADAYIVAVPTPFNDNHELDPTYIESAAESITPHLTGGELIVLESTSPPGTTKKMAEHLIEMRPDLTLEDGKPNSVYFAHCPERVLPGRIMVEMEANDRVIGGLTPRGTELARALYATFCTGELLLTDATTAEMAKLTENSFRDVNIAFANELSVICDKLGIDVWELIELANHHPRVNILQPGPGVGGHCIAVDPWFIVSAAPEESKLIQAARNVNDSKPEHVIDKVLAKAARIKNPTIAALGIAFKPDIDDLRESPSLEIVRELATILEDGDIRVVEPHIKELPPKLKDLDSLQLQDLETAIADADIVLVLVDHKPFKQFDRAKLGDKVIIDTRGLWR</sequence>
<dbReference type="Gene3D" id="3.40.50.720">
    <property type="entry name" value="NAD(P)-binding Rossmann-like Domain"/>
    <property type="match status" value="2"/>
</dbReference>
<dbReference type="AlphaFoldDB" id="A0A3Q9G2Z2"/>
<dbReference type="KEGG" id="flh:EJ997_03215"/>
<dbReference type="PANTHER" id="PTHR43491">
    <property type="entry name" value="UDP-N-ACETYL-D-MANNOSAMINE DEHYDROGENASE"/>
    <property type="match status" value="1"/>
</dbReference>